<dbReference type="GO" id="GO:0036038">
    <property type="term" value="C:MKS complex"/>
    <property type="evidence" value="ECO:0007669"/>
    <property type="project" value="InterPro"/>
</dbReference>
<dbReference type="Ensembl" id="ENSEBUT00000014551.1">
    <property type="protein sequence ID" value="ENSEBUP00000013975.1"/>
    <property type="gene ID" value="ENSEBUG00000008721.1"/>
</dbReference>
<dbReference type="GO" id="GO:0060271">
    <property type="term" value="P:cilium assembly"/>
    <property type="evidence" value="ECO:0007669"/>
    <property type="project" value="InterPro"/>
</dbReference>
<keyword evidence="4" id="KW-1185">Reference proteome</keyword>
<dbReference type="AlphaFoldDB" id="A0A8C4QE21"/>
<dbReference type="InterPro" id="IPR019170">
    <property type="entry name" value="Meckelin"/>
</dbReference>
<evidence type="ECO:0000256" key="2">
    <source>
        <dbReference type="SAM" id="SignalP"/>
    </source>
</evidence>
<proteinExistence type="predicted"/>
<keyword evidence="2" id="KW-0732">Signal</keyword>
<dbReference type="PANTHER" id="PTHR21274">
    <property type="entry name" value="MECKELIN"/>
    <property type="match status" value="1"/>
</dbReference>
<organism evidence="3 4">
    <name type="scientific">Eptatretus burgeri</name>
    <name type="common">Inshore hagfish</name>
    <dbReference type="NCBI Taxonomy" id="7764"/>
    <lineage>
        <taxon>Eukaryota</taxon>
        <taxon>Metazoa</taxon>
        <taxon>Chordata</taxon>
        <taxon>Craniata</taxon>
        <taxon>Vertebrata</taxon>
        <taxon>Cyclostomata</taxon>
        <taxon>Myxini</taxon>
        <taxon>Myxiniformes</taxon>
        <taxon>Myxinidae</taxon>
        <taxon>Eptatretinae</taxon>
        <taxon>Eptatretus</taxon>
    </lineage>
</organism>
<keyword evidence="1" id="KW-1133">Transmembrane helix</keyword>
<name>A0A8C4QE21_EPTBU</name>
<evidence type="ECO:0000313" key="3">
    <source>
        <dbReference type="Ensembl" id="ENSEBUP00000013975.1"/>
    </source>
</evidence>
<dbReference type="PANTHER" id="PTHR21274:SF0">
    <property type="entry name" value="MECKELIN"/>
    <property type="match status" value="1"/>
</dbReference>
<reference evidence="3" key="1">
    <citation type="submission" date="2025-08" db="UniProtKB">
        <authorList>
            <consortium name="Ensembl"/>
        </authorList>
    </citation>
    <scope>IDENTIFICATION</scope>
</reference>
<dbReference type="Proteomes" id="UP000694388">
    <property type="component" value="Unplaced"/>
</dbReference>
<protein>
    <recommendedName>
        <fullName evidence="5">Meckelin</fullName>
    </recommendedName>
</protein>
<dbReference type="Pfam" id="PF09773">
    <property type="entry name" value="Meckelin"/>
    <property type="match status" value="1"/>
</dbReference>
<dbReference type="OMA" id="YITENKG"/>
<keyword evidence="1" id="KW-0812">Transmembrane</keyword>
<feature type="chain" id="PRO_5034468503" description="Meckelin" evidence="2">
    <location>
        <begin position="28"/>
        <end position="988"/>
    </location>
</feature>
<accession>A0A8C4QE21</accession>
<feature type="transmembrane region" description="Helical" evidence="1">
    <location>
        <begin position="599"/>
        <end position="620"/>
    </location>
</feature>
<feature type="transmembrane region" description="Helical" evidence="1">
    <location>
        <begin position="951"/>
        <end position="971"/>
    </location>
</feature>
<feature type="transmembrane region" description="Helical" evidence="1">
    <location>
        <begin position="551"/>
        <end position="579"/>
    </location>
</feature>
<feature type="signal peptide" evidence="2">
    <location>
        <begin position="1"/>
        <end position="27"/>
    </location>
</feature>
<evidence type="ECO:0000256" key="1">
    <source>
        <dbReference type="SAM" id="Phobius"/>
    </source>
</evidence>
<feature type="transmembrane region" description="Helical" evidence="1">
    <location>
        <begin position="923"/>
        <end position="945"/>
    </location>
</feature>
<reference evidence="3" key="2">
    <citation type="submission" date="2025-09" db="UniProtKB">
        <authorList>
            <consortium name="Ensembl"/>
        </authorList>
    </citation>
    <scope>IDENTIFICATION</scope>
</reference>
<evidence type="ECO:0000313" key="4">
    <source>
        <dbReference type="Proteomes" id="UP000694388"/>
    </source>
</evidence>
<dbReference type="GeneTree" id="ENSGT00390000010606"/>
<keyword evidence="1" id="KW-0472">Membrane</keyword>
<sequence>MAMLVLEGEVCLCALLFPFLCPSLVDAQQYFLPLKWPRECGPREFFSSTEFICRPCGAGQQRAANGLSCICKPGYRLFRDYGGANITCSACNTGEAVTQDGWDCIQCGAMNSSTKILSNGKCACHNANEILVERTQNGKLLNQAGCQLCDAMPMAYTWPNSERNLCAKCGSSFIISAKSCDCSDLTVADGLCFSSSASVDARIDFPLLSLPIAVTSSWFAEHLLGARLACQNFRNTTACQALGNMCVMAMGSLRATSGPCQILLHIGTSSTGSHTNNIPTWPVGLPWIYYNHPTLPGDTRPILEAMALPNTFSTWDTQKRRLHIVLAKYDIQGNFLGYGKADGGKLQLCSDTASRIDSAYIFGTTYRQMCSISISVLQSHFPEPTFFEPFLEFEQNGQLHLYALPVLNLNLHDSFGTFINQGSDRRRWVLMRRFLLVDAVGGLGVPSSHLLRFVSSLSIFVTLVPGETLGRIFPPLLSLRYSEIDLETAGSDSMVQVSFSVDYSMKQGENQRQTDIALAVLGSLAVLHALQKTVSWRRRQGLHLLDLPSVVNFLIFFAGLLANVFFLVAFGTGLYWLIFYKNQQQVTVLLPSEQEEMSFVIYVSCALGLKFLQILHLLIFQTSVDIFFLDWERPRDAAEILAETSQTSMSEGARAKSTISIWRTYFVANEWIELQTIRKLSPALHILLTIFFLQVIGFENLALREPTPSLLPPLDTDAACWSRILRFGVCTSVWIVLGFLQIGLHSLCYERFIEDKIRQFVDLCSMSNVSVLIFSHCNFGYYIHGRSVHGRGDASIDEMYTNLKKEEENRCSCRGLLPNADVQTFEVATSINMRRRFEAINQTPAVVVPARLNGQALGVVEQNIQSYHIMNRFLSAFIDHAYKDMDYIVRDKTTLEKVLDMEIQEPLDKSLFYNDPRHSFSRVLCYGHSSTLLLFEMLLFCVVDLASQDLVLAAVITYFMQAAFCSIWQSLGKRNLAKKTLVDKRFLI</sequence>
<evidence type="ECO:0008006" key="5">
    <source>
        <dbReference type="Google" id="ProtNLM"/>
    </source>
</evidence>
<feature type="transmembrane region" description="Helical" evidence="1">
    <location>
        <begin position="723"/>
        <end position="749"/>
    </location>
</feature>